<sequence length="44" mass="4731">MSQLFIASVSLVNSGYTGTCLHHTAFSGRQALKHVPKLGGVIFR</sequence>
<accession>A0A0E9XGM6</accession>
<reference evidence="1" key="1">
    <citation type="submission" date="2014-11" db="EMBL/GenBank/DDBJ databases">
        <authorList>
            <person name="Amaro Gonzalez C."/>
        </authorList>
    </citation>
    <scope>NUCLEOTIDE SEQUENCE</scope>
</reference>
<protein>
    <submittedName>
        <fullName evidence="1">Uncharacterized protein</fullName>
    </submittedName>
</protein>
<dbReference type="AlphaFoldDB" id="A0A0E9XGM6"/>
<name>A0A0E9XGM6_ANGAN</name>
<reference evidence="1" key="2">
    <citation type="journal article" date="2015" name="Fish Shellfish Immunol.">
        <title>Early steps in the European eel (Anguilla anguilla)-Vibrio vulnificus interaction in the gills: Role of the RtxA13 toxin.</title>
        <authorList>
            <person name="Callol A."/>
            <person name="Pajuelo D."/>
            <person name="Ebbesson L."/>
            <person name="Teles M."/>
            <person name="MacKenzie S."/>
            <person name="Amaro C."/>
        </authorList>
    </citation>
    <scope>NUCLEOTIDE SEQUENCE</scope>
</reference>
<organism evidence="1">
    <name type="scientific">Anguilla anguilla</name>
    <name type="common">European freshwater eel</name>
    <name type="synonym">Muraena anguilla</name>
    <dbReference type="NCBI Taxonomy" id="7936"/>
    <lineage>
        <taxon>Eukaryota</taxon>
        <taxon>Metazoa</taxon>
        <taxon>Chordata</taxon>
        <taxon>Craniata</taxon>
        <taxon>Vertebrata</taxon>
        <taxon>Euteleostomi</taxon>
        <taxon>Actinopterygii</taxon>
        <taxon>Neopterygii</taxon>
        <taxon>Teleostei</taxon>
        <taxon>Anguilliformes</taxon>
        <taxon>Anguillidae</taxon>
        <taxon>Anguilla</taxon>
    </lineage>
</organism>
<evidence type="ECO:0000313" key="1">
    <source>
        <dbReference type="EMBL" id="JAI01607.1"/>
    </source>
</evidence>
<proteinExistence type="predicted"/>
<dbReference type="EMBL" id="GBXM01006971">
    <property type="protein sequence ID" value="JAI01607.1"/>
    <property type="molecule type" value="Transcribed_RNA"/>
</dbReference>